<evidence type="ECO:0000313" key="1">
    <source>
        <dbReference type="EMBL" id="GMS82150.1"/>
    </source>
</evidence>
<sequence length="297" mass="33318">DRASLAGVDTPSRILAVSRLGRVVFKQNQRSFFLYDEHRDIHVVELPELYGRYEKLQVFDALFVDDQSLAIVFQNGPNGEYFVARASIDIPRKEMKLGDICGTGIKNESHKRVLFTRDEKGPILLTHKIGIAAGETTTVELFHVANFLSAGCKGSKLTVTTKPCSSEGVFTSAFVSRNVLYLFFSLDYSKCVVIPLAGHSCGRSEIRSTKGTPPAQEYMVKTLEVFDDFLLVYSNQSSIRNQLPVMHLLDLTYLRWQRLVLHLSDHAPAGNISLRAPSHDADWAWLHGNCNRPDCDQ</sequence>
<accession>A0AAV5SI93</accession>
<evidence type="ECO:0000313" key="2">
    <source>
        <dbReference type="Proteomes" id="UP001432027"/>
    </source>
</evidence>
<dbReference type="EMBL" id="BTSX01000001">
    <property type="protein sequence ID" value="GMS82150.1"/>
    <property type="molecule type" value="Genomic_DNA"/>
</dbReference>
<evidence type="ECO:0008006" key="3">
    <source>
        <dbReference type="Google" id="ProtNLM"/>
    </source>
</evidence>
<gene>
    <name evidence="1" type="ORF">PENTCL1PPCAC_4325</name>
</gene>
<name>A0AAV5SI93_9BILA</name>
<organism evidence="1 2">
    <name type="scientific">Pristionchus entomophagus</name>
    <dbReference type="NCBI Taxonomy" id="358040"/>
    <lineage>
        <taxon>Eukaryota</taxon>
        <taxon>Metazoa</taxon>
        <taxon>Ecdysozoa</taxon>
        <taxon>Nematoda</taxon>
        <taxon>Chromadorea</taxon>
        <taxon>Rhabditida</taxon>
        <taxon>Rhabditina</taxon>
        <taxon>Diplogasteromorpha</taxon>
        <taxon>Diplogasteroidea</taxon>
        <taxon>Neodiplogasteridae</taxon>
        <taxon>Pristionchus</taxon>
    </lineage>
</organism>
<comment type="caution">
    <text evidence="1">The sequence shown here is derived from an EMBL/GenBank/DDBJ whole genome shotgun (WGS) entry which is preliminary data.</text>
</comment>
<feature type="non-terminal residue" evidence="1">
    <location>
        <position position="297"/>
    </location>
</feature>
<protein>
    <recommendedName>
        <fullName evidence="3">CNH domain-containing protein</fullName>
    </recommendedName>
</protein>
<proteinExistence type="predicted"/>
<dbReference type="AlphaFoldDB" id="A0AAV5SI93"/>
<reference evidence="1" key="1">
    <citation type="submission" date="2023-10" db="EMBL/GenBank/DDBJ databases">
        <title>Genome assembly of Pristionchus species.</title>
        <authorList>
            <person name="Yoshida K."/>
            <person name="Sommer R.J."/>
        </authorList>
    </citation>
    <scope>NUCLEOTIDE SEQUENCE</scope>
    <source>
        <strain evidence="1">RS0144</strain>
    </source>
</reference>
<dbReference type="Proteomes" id="UP001432027">
    <property type="component" value="Unassembled WGS sequence"/>
</dbReference>
<feature type="non-terminal residue" evidence="1">
    <location>
        <position position="1"/>
    </location>
</feature>
<keyword evidence="2" id="KW-1185">Reference proteome</keyword>